<dbReference type="EMBL" id="GL883121">
    <property type="protein sequence ID" value="EGG03891.1"/>
    <property type="molecule type" value="Genomic_DNA"/>
</dbReference>
<proteinExistence type="predicted"/>
<evidence type="ECO:0000313" key="2">
    <source>
        <dbReference type="EMBL" id="EGG03891.1"/>
    </source>
</evidence>
<dbReference type="RefSeq" id="XP_007412684.1">
    <property type="nucleotide sequence ID" value="XM_007412622.1"/>
</dbReference>
<dbReference type="AlphaFoldDB" id="F4RU80"/>
<gene>
    <name evidence="2" type="ORF">MELLADRAFT_108779</name>
</gene>
<dbReference type="KEGG" id="mlr:MELLADRAFT_108779"/>
<protein>
    <submittedName>
        <fullName evidence="2">Uncharacterized protein</fullName>
    </submittedName>
</protein>
<evidence type="ECO:0000256" key="1">
    <source>
        <dbReference type="SAM" id="MobiDB-lite"/>
    </source>
</evidence>
<dbReference type="HOGENOM" id="CLU_076659_0_0_1"/>
<evidence type="ECO:0000313" key="3">
    <source>
        <dbReference type="Proteomes" id="UP000001072"/>
    </source>
</evidence>
<dbReference type="VEuPathDB" id="FungiDB:MELLADRAFT_108779"/>
<name>F4RU80_MELLP</name>
<accession>F4RU80</accession>
<dbReference type="OrthoDB" id="10347579at2759"/>
<reference evidence="3" key="1">
    <citation type="journal article" date="2011" name="Proc. Natl. Acad. Sci. U.S.A.">
        <title>Obligate biotrophy features unraveled by the genomic analysis of rust fungi.</title>
        <authorList>
            <person name="Duplessis S."/>
            <person name="Cuomo C.A."/>
            <person name="Lin Y.-C."/>
            <person name="Aerts A."/>
            <person name="Tisserant E."/>
            <person name="Veneault-Fourrey C."/>
            <person name="Joly D.L."/>
            <person name="Hacquard S."/>
            <person name="Amselem J."/>
            <person name="Cantarel B.L."/>
            <person name="Chiu R."/>
            <person name="Coutinho P.M."/>
            <person name="Feau N."/>
            <person name="Field M."/>
            <person name="Frey P."/>
            <person name="Gelhaye E."/>
            <person name="Goldberg J."/>
            <person name="Grabherr M.G."/>
            <person name="Kodira C.D."/>
            <person name="Kohler A."/>
            <person name="Kuees U."/>
            <person name="Lindquist E.A."/>
            <person name="Lucas S.M."/>
            <person name="Mago R."/>
            <person name="Mauceli E."/>
            <person name="Morin E."/>
            <person name="Murat C."/>
            <person name="Pangilinan J.L."/>
            <person name="Park R."/>
            <person name="Pearson M."/>
            <person name="Quesneville H."/>
            <person name="Rouhier N."/>
            <person name="Sakthikumar S."/>
            <person name="Salamov A.A."/>
            <person name="Schmutz J."/>
            <person name="Selles B."/>
            <person name="Shapiro H."/>
            <person name="Tanguay P."/>
            <person name="Tuskan G.A."/>
            <person name="Henrissat B."/>
            <person name="Van de Peer Y."/>
            <person name="Rouze P."/>
            <person name="Ellis J.G."/>
            <person name="Dodds P.N."/>
            <person name="Schein J.E."/>
            <person name="Zhong S."/>
            <person name="Hamelin R.C."/>
            <person name="Grigoriev I.V."/>
            <person name="Szabo L.J."/>
            <person name="Martin F."/>
        </authorList>
    </citation>
    <scope>NUCLEOTIDE SEQUENCE [LARGE SCALE GENOMIC DNA]</scope>
    <source>
        <strain evidence="3">98AG31 / pathotype 3-4-7</strain>
    </source>
</reference>
<dbReference type="GeneID" id="18923565"/>
<feature type="region of interest" description="Disordered" evidence="1">
    <location>
        <begin position="149"/>
        <end position="169"/>
    </location>
</feature>
<dbReference type="Proteomes" id="UP000001072">
    <property type="component" value="Unassembled WGS sequence"/>
</dbReference>
<keyword evidence="3" id="KW-1185">Reference proteome</keyword>
<dbReference type="InParanoid" id="F4RU80"/>
<feature type="compositionally biased region" description="Basic and acidic residues" evidence="1">
    <location>
        <begin position="149"/>
        <end position="162"/>
    </location>
</feature>
<organism evidence="3">
    <name type="scientific">Melampsora larici-populina (strain 98AG31 / pathotype 3-4-7)</name>
    <name type="common">Poplar leaf rust fungus</name>
    <dbReference type="NCBI Taxonomy" id="747676"/>
    <lineage>
        <taxon>Eukaryota</taxon>
        <taxon>Fungi</taxon>
        <taxon>Dikarya</taxon>
        <taxon>Basidiomycota</taxon>
        <taxon>Pucciniomycotina</taxon>
        <taxon>Pucciniomycetes</taxon>
        <taxon>Pucciniales</taxon>
        <taxon>Melampsoraceae</taxon>
        <taxon>Melampsora</taxon>
    </lineage>
</organism>
<sequence length="169" mass="19187">MSPPMVELAVSLIGNAEKLFAATYPTDCDMDPSDVFDREEAWQIVKNASAVSNGQFLRSILGGESLPGLYEMIISCIADWYKSQVYLDHCQELKDQQVMIDQEILNKELIEEEIREQLRLKQAEKDAKASQIQAAKTLRLEKQAEKLRIAGEAKDRRQREQGFKTPGEP</sequence>